<reference evidence="7 8" key="1">
    <citation type="journal article" date="2013" name="Nat. Commun.">
        <title>Genome sequence and functional genomic analysis of the oil-degrading bacterium Oleispira antarctica.</title>
        <authorList>
            <person name="Kube M."/>
            <person name="Chernikova T.N."/>
            <person name="Al-Ramahi Y."/>
            <person name="Beloqui A."/>
            <person name="Lopez-Cortez N."/>
            <person name="Guazzaroni M.E."/>
            <person name="Heipieper H.J."/>
            <person name="Klages S."/>
            <person name="Kotsyurbenko O.R."/>
            <person name="Langer I."/>
            <person name="Nechitaylo T.Y."/>
            <person name="Lunsdorf H."/>
            <person name="Fernandez M."/>
            <person name="Juarez S."/>
            <person name="Ciordia S."/>
            <person name="Singer A."/>
            <person name="Kagan O."/>
            <person name="Egorova O."/>
            <person name="Petit P.A."/>
            <person name="Stogios P."/>
            <person name="Kim Y."/>
            <person name="Tchigvintsev A."/>
            <person name="Flick R."/>
            <person name="Denaro R."/>
            <person name="Genovese M."/>
            <person name="Albar J.P."/>
            <person name="Reva O.N."/>
            <person name="Martinez-Gomariz M."/>
            <person name="Tran H."/>
            <person name="Ferrer M."/>
            <person name="Savchenko A."/>
            <person name="Yakunin A.F."/>
            <person name="Yakimov M.M."/>
            <person name="Golyshina O.V."/>
            <person name="Reinhardt R."/>
            <person name="Golyshin P.N."/>
        </authorList>
    </citation>
    <scope>NUCLEOTIDE SEQUENCE [LARGE SCALE GENOMIC DNA]</scope>
</reference>
<feature type="domain" description="GGDEF" evidence="6">
    <location>
        <begin position="439"/>
        <end position="568"/>
    </location>
</feature>
<dbReference type="GO" id="GO:0052621">
    <property type="term" value="F:diguanylate cyclase activity"/>
    <property type="evidence" value="ECO:0007669"/>
    <property type="project" value="UniProtKB-EC"/>
</dbReference>
<feature type="coiled-coil region" evidence="4">
    <location>
        <begin position="362"/>
        <end position="414"/>
    </location>
</feature>
<evidence type="ECO:0000256" key="5">
    <source>
        <dbReference type="SAM" id="Phobius"/>
    </source>
</evidence>
<dbReference type="Proteomes" id="UP000032749">
    <property type="component" value="Chromosome"/>
</dbReference>
<dbReference type="GO" id="GO:0005886">
    <property type="term" value="C:plasma membrane"/>
    <property type="evidence" value="ECO:0007669"/>
    <property type="project" value="TreeGrafter"/>
</dbReference>
<dbReference type="STRING" id="698738.OLEAN_C03800"/>
<feature type="transmembrane region" description="Helical" evidence="5">
    <location>
        <begin position="341"/>
        <end position="362"/>
    </location>
</feature>
<gene>
    <name evidence="7" type="ORF">OLEAN_C03800</name>
</gene>
<comment type="catalytic activity">
    <reaction evidence="3">
        <text>2 GTP = 3',3'-c-di-GMP + 2 diphosphate</text>
        <dbReference type="Rhea" id="RHEA:24898"/>
        <dbReference type="ChEBI" id="CHEBI:33019"/>
        <dbReference type="ChEBI" id="CHEBI:37565"/>
        <dbReference type="ChEBI" id="CHEBI:58805"/>
        <dbReference type="EC" id="2.7.7.65"/>
    </reaction>
</comment>
<keyword evidence="5" id="KW-1133">Transmembrane helix</keyword>
<evidence type="ECO:0000256" key="4">
    <source>
        <dbReference type="SAM" id="Coils"/>
    </source>
</evidence>
<dbReference type="Gene3D" id="3.30.70.270">
    <property type="match status" value="1"/>
</dbReference>
<evidence type="ECO:0000256" key="3">
    <source>
        <dbReference type="ARBA" id="ARBA00034247"/>
    </source>
</evidence>
<keyword evidence="5" id="KW-0472">Membrane</keyword>
<dbReference type="PANTHER" id="PTHR45138:SF9">
    <property type="entry name" value="DIGUANYLATE CYCLASE DGCM-RELATED"/>
    <property type="match status" value="1"/>
</dbReference>
<dbReference type="SUPFAM" id="SSF55073">
    <property type="entry name" value="Nucleotide cyclase"/>
    <property type="match status" value="1"/>
</dbReference>
<protein>
    <recommendedName>
        <fullName evidence="2">diguanylate cyclase</fullName>
        <ecNumber evidence="2">2.7.7.65</ecNumber>
    </recommendedName>
</protein>
<organism evidence="7 8">
    <name type="scientific">Oleispira antarctica RB-8</name>
    <dbReference type="NCBI Taxonomy" id="698738"/>
    <lineage>
        <taxon>Bacteria</taxon>
        <taxon>Pseudomonadati</taxon>
        <taxon>Pseudomonadota</taxon>
        <taxon>Gammaproteobacteria</taxon>
        <taxon>Oceanospirillales</taxon>
        <taxon>Oceanospirillaceae</taxon>
        <taxon>Oleispira</taxon>
    </lineage>
</organism>
<evidence type="ECO:0000256" key="1">
    <source>
        <dbReference type="ARBA" id="ARBA00001946"/>
    </source>
</evidence>
<dbReference type="EMBL" id="FO203512">
    <property type="protein sequence ID" value="CCK74556.1"/>
    <property type="molecule type" value="Genomic_DNA"/>
</dbReference>
<dbReference type="Pfam" id="PF00990">
    <property type="entry name" value="GGDEF"/>
    <property type="match status" value="1"/>
</dbReference>
<dbReference type="InterPro" id="IPR043128">
    <property type="entry name" value="Rev_trsase/Diguanyl_cyclase"/>
</dbReference>
<name>R4YJN7_OLEAN</name>
<keyword evidence="8" id="KW-1185">Reference proteome</keyword>
<dbReference type="HOGENOM" id="CLU_033622_0_0_6"/>
<dbReference type="GO" id="GO:1902201">
    <property type="term" value="P:negative regulation of bacterial-type flagellum-dependent cell motility"/>
    <property type="evidence" value="ECO:0007669"/>
    <property type="project" value="TreeGrafter"/>
</dbReference>
<accession>R4YJN7</accession>
<evidence type="ECO:0000259" key="6">
    <source>
        <dbReference type="PROSITE" id="PS50887"/>
    </source>
</evidence>
<dbReference type="InterPro" id="IPR050469">
    <property type="entry name" value="Diguanylate_Cyclase"/>
</dbReference>
<dbReference type="AlphaFoldDB" id="R4YJN7"/>
<evidence type="ECO:0000256" key="2">
    <source>
        <dbReference type="ARBA" id="ARBA00012528"/>
    </source>
</evidence>
<dbReference type="EC" id="2.7.7.65" evidence="2"/>
<dbReference type="CDD" id="cd01949">
    <property type="entry name" value="GGDEF"/>
    <property type="match status" value="1"/>
</dbReference>
<dbReference type="InterPro" id="IPR000160">
    <property type="entry name" value="GGDEF_dom"/>
</dbReference>
<dbReference type="KEGG" id="oai:OLEAN_C03800"/>
<sequence length="578" mass="66011">MYWLYGLLILLFASTSIAGPKVLLFNSYNPQYQWTKANNQSILQVLSSEVADEDLHVEFMDSRRFSDDLVYRQVLARLYQHKYSQLKPNIIISTGDFALEFLIQYRDDIFPGTPVVYNGIHFDLTQKLARLNNFVGIQEGEAIAENLQLITELHKDEIDEIIVLSDKSSLGNFFSEKVTELKKGWHHPSIELTLQDDFSFEELLYQVNNSSKSKNRGNGKAYLISVLSKDNKGRYFSYHDDIPLLTRYSKSPIYGMWGTPLMGLGIVGGYMNNPQLHGRNTAQIALDILSGTEISSFSQNIEPQFLPSFDNRQLKRFNLEINDLPGESEINFKPETLFSRFASAIIIITSIIIALTIIIILLSAQVRRRKDAEHQLAQLNNDLEDIITQRTLALERSNRTLLKLNSRMENLANTDDLTLIANRRHGHRILDRLNYPEGEEYSIALIDIDHFKNVNDLHGHDIGDQVLQFISHTINQFIRPSDTICRWGGEEFLLIMPMTQLEDALNMSERIRNLIATTPINPVESITISTGISAKSQSTSINELLRQADLALYQAKTQGRNRCIIWSSDSDQLKRPLD</sequence>
<dbReference type="Gene3D" id="3.40.50.2300">
    <property type="match status" value="2"/>
</dbReference>
<comment type="cofactor">
    <cofactor evidence="1">
        <name>Mg(2+)</name>
        <dbReference type="ChEBI" id="CHEBI:18420"/>
    </cofactor>
</comment>
<dbReference type="FunFam" id="3.30.70.270:FF:000001">
    <property type="entry name" value="Diguanylate cyclase domain protein"/>
    <property type="match status" value="1"/>
</dbReference>
<evidence type="ECO:0000313" key="8">
    <source>
        <dbReference type="Proteomes" id="UP000032749"/>
    </source>
</evidence>
<dbReference type="SMART" id="SM00267">
    <property type="entry name" value="GGDEF"/>
    <property type="match status" value="1"/>
</dbReference>
<proteinExistence type="predicted"/>
<evidence type="ECO:0000313" key="7">
    <source>
        <dbReference type="EMBL" id="CCK74556.1"/>
    </source>
</evidence>
<keyword evidence="4" id="KW-0175">Coiled coil</keyword>
<dbReference type="PROSITE" id="PS50887">
    <property type="entry name" value="GGDEF"/>
    <property type="match status" value="1"/>
</dbReference>
<dbReference type="InterPro" id="IPR029787">
    <property type="entry name" value="Nucleotide_cyclase"/>
</dbReference>
<dbReference type="NCBIfam" id="TIGR00254">
    <property type="entry name" value="GGDEF"/>
    <property type="match status" value="1"/>
</dbReference>
<dbReference type="GO" id="GO:0043709">
    <property type="term" value="P:cell adhesion involved in single-species biofilm formation"/>
    <property type="evidence" value="ECO:0007669"/>
    <property type="project" value="TreeGrafter"/>
</dbReference>
<dbReference type="PANTHER" id="PTHR45138">
    <property type="entry name" value="REGULATORY COMPONENTS OF SENSORY TRANSDUCTION SYSTEM"/>
    <property type="match status" value="1"/>
</dbReference>
<keyword evidence="5" id="KW-0812">Transmembrane</keyword>
<dbReference type="OrthoDB" id="9812260at2"/>